<dbReference type="EMBL" id="LQPG01000050">
    <property type="protein sequence ID" value="ORW07402.1"/>
    <property type="molecule type" value="Genomic_DNA"/>
</dbReference>
<dbReference type="Proteomes" id="UP000193866">
    <property type="component" value="Unassembled WGS sequence"/>
</dbReference>
<dbReference type="AlphaFoldDB" id="A0A1X1Y8E7"/>
<keyword evidence="2" id="KW-0472">Membrane</keyword>
<dbReference type="RefSeq" id="WP_085266648.1">
    <property type="nucleotide sequence ID" value="NZ_LQPG01000050.1"/>
</dbReference>
<evidence type="ECO:0000256" key="2">
    <source>
        <dbReference type="SAM" id="Phobius"/>
    </source>
</evidence>
<dbReference type="STRING" id="1108812.AWC16_21730"/>
<gene>
    <name evidence="3" type="ORF">AWC16_21730</name>
</gene>
<proteinExistence type="predicted"/>
<keyword evidence="2" id="KW-0812">Transmembrane</keyword>
<dbReference type="OrthoDB" id="4764749at2"/>
<protein>
    <submittedName>
        <fullName evidence="3">Uncharacterized protein</fullName>
    </submittedName>
</protein>
<evidence type="ECO:0000256" key="1">
    <source>
        <dbReference type="SAM" id="MobiDB-lite"/>
    </source>
</evidence>
<evidence type="ECO:0000313" key="4">
    <source>
        <dbReference type="Proteomes" id="UP000193866"/>
    </source>
</evidence>
<evidence type="ECO:0000313" key="3">
    <source>
        <dbReference type="EMBL" id="ORW07402.1"/>
    </source>
</evidence>
<feature type="region of interest" description="Disordered" evidence="1">
    <location>
        <begin position="132"/>
        <end position="167"/>
    </location>
</feature>
<accession>A0A1X1Y8E7</accession>
<name>A0A1X1Y8E7_9MYCO</name>
<organism evidence="3 4">
    <name type="scientific">Mycolicibacter longobardus</name>
    <dbReference type="NCBI Taxonomy" id="1108812"/>
    <lineage>
        <taxon>Bacteria</taxon>
        <taxon>Bacillati</taxon>
        <taxon>Actinomycetota</taxon>
        <taxon>Actinomycetes</taxon>
        <taxon>Mycobacteriales</taxon>
        <taxon>Mycobacteriaceae</taxon>
        <taxon>Mycolicibacter</taxon>
    </lineage>
</organism>
<keyword evidence="4" id="KW-1185">Reference proteome</keyword>
<keyword evidence="2" id="KW-1133">Transmembrane helix</keyword>
<comment type="caution">
    <text evidence="3">The sequence shown here is derived from an EMBL/GenBank/DDBJ whole genome shotgun (WGS) entry which is preliminary data.</text>
</comment>
<sequence>MNPFLLLIALAIAYLMVKRWADEQTPANPVRAADAKADRAPDGQQVGSTWHTRAMPWLIFFGCAAIFGLDVSVVVVVTAYAVKLGVRVARERAAQRDRLLADAMKQHNQVMSGDVAGIYGNYPLRHLLEGPQPQPLRLDIPRPLRPPPRPDQRTLNPGEPGSSHRTKTDVLTADFVAEEFRYLTAAGDERRAAFPSKDIAPGLKDTTVPGLNDLASLLASARGWGKAGGQDEWWRITFDEHMIETDSADIPNTITFELTDHNPRIDFDAYLALRGDDPSLCIYVRAGKGQDEESLSYVSNSMVGLRMMWESVTSCIREGQEHGFIADTNSWLMRIVYRKSGEHEFDFRTPCRFQKPKAWEPNWE</sequence>
<reference evidence="3 4" key="1">
    <citation type="submission" date="2016-01" db="EMBL/GenBank/DDBJ databases">
        <title>The new phylogeny of the genus Mycobacterium.</title>
        <authorList>
            <person name="Tarcisio F."/>
            <person name="Conor M."/>
            <person name="Antonella G."/>
            <person name="Elisabetta G."/>
            <person name="Giulia F.S."/>
            <person name="Sara T."/>
            <person name="Anna F."/>
            <person name="Clotilde B."/>
            <person name="Roberto B."/>
            <person name="Veronica D.S."/>
            <person name="Fabio R."/>
            <person name="Monica P."/>
            <person name="Olivier J."/>
            <person name="Enrico T."/>
            <person name="Nicola S."/>
        </authorList>
    </citation>
    <scope>NUCLEOTIDE SEQUENCE [LARGE SCALE GENOMIC DNA]</scope>
    <source>
        <strain evidence="3 4">DSM 45394</strain>
    </source>
</reference>
<feature type="transmembrane region" description="Helical" evidence="2">
    <location>
        <begin position="57"/>
        <end position="82"/>
    </location>
</feature>